<accession>A0ABT6YFW5</accession>
<evidence type="ECO:0000313" key="2">
    <source>
        <dbReference type="Proteomes" id="UP001236507"/>
    </source>
</evidence>
<sequence length="192" mass="22751">MTTEIYSALEKLEIWDADDNMDIDYVKSLPLFQFLDKIHSFDREILDFILYNTCQRVIPSWEFNCKDEELRPALFAMRQYLQKSLKKDNLEKYNIEIKSPKFDCTYTDTSGASRTLFHSVKSILHDSILFATYAISNADIANTNNFYKWFTEIAIPVSFDKKFCNCDQTKKYAYNEYDRLYDSLFIQLDSQT</sequence>
<protein>
    <submittedName>
        <fullName evidence="1">Uncharacterized protein</fullName>
    </submittedName>
</protein>
<evidence type="ECO:0000313" key="1">
    <source>
        <dbReference type="EMBL" id="MDI9861988.1"/>
    </source>
</evidence>
<dbReference type="RefSeq" id="WP_283346320.1">
    <property type="nucleotide sequence ID" value="NZ_JASHIF010000024.1"/>
</dbReference>
<reference evidence="1 2" key="1">
    <citation type="submission" date="2023-05" db="EMBL/GenBank/DDBJ databases">
        <title>Novel species of genus Flectobacillus isolated from stream in China.</title>
        <authorList>
            <person name="Lu H."/>
        </authorList>
    </citation>
    <scope>NUCLEOTIDE SEQUENCE [LARGE SCALE GENOMIC DNA]</scope>
    <source>
        <strain evidence="1 2">KCTC 42575</strain>
    </source>
</reference>
<organism evidence="1 2">
    <name type="scientific">Flectobacillus roseus</name>
    <dbReference type="NCBI Taxonomy" id="502259"/>
    <lineage>
        <taxon>Bacteria</taxon>
        <taxon>Pseudomonadati</taxon>
        <taxon>Bacteroidota</taxon>
        <taxon>Cytophagia</taxon>
        <taxon>Cytophagales</taxon>
        <taxon>Flectobacillaceae</taxon>
        <taxon>Flectobacillus</taxon>
    </lineage>
</organism>
<name>A0ABT6YFW5_9BACT</name>
<keyword evidence="2" id="KW-1185">Reference proteome</keyword>
<dbReference type="EMBL" id="JASHIF010000024">
    <property type="protein sequence ID" value="MDI9861988.1"/>
    <property type="molecule type" value="Genomic_DNA"/>
</dbReference>
<dbReference type="Proteomes" id="UP001236507">
    <property type="component" value="Unassembled WGS sequence"/>
</dbReference>
<proteinExistence type="predicted"/>
<comment type="caution">
    <text evidence="1">The sequence shown here is derived from an EMBL/GenBank/DDBJ whole genome shotgun (WGS) entry which is preliminary data.</text>
</comment>
<gene>
    <name evidence="1" type="ORF">QM524_22385</name>
</gene>